<comment type="subcellular location">
    <subcellularLocation>
        <location evidence="10">Cytoplasm</location>
    </subcellularLocation>
</comment>
<keyword evidence="5 10" id="KW-0432">Leucine biosynthesis</keyword>
<keyword evidence="10" id="KW-0460">Magnesium</keyword>
<dbReference type="PANTHER" id="PTHR46911:SF1">
    <property type="entry name" value="2-ISOPROPYLMALATE SYNTHASE"/>
    <property type="match status" value="1"/>
</dbReference>
<dbReference type="InterPro" id="IPR005668">
    <property type="entry name" value="IPM_Synthase"/>
</dbReference>
<comment type="function">
    <text evidence="10">Catalyzes the condensation of the acetyl group of acetyl-CoA with 3-methyl-2-oxobutanoate (2-ketoisovalerate) to form 3-carboxy-3-hydroxy-4-methylpentanoate (2-isopropylmalate).</text>
</comment>
<dbReference type="GO" id="GO:0009098">
    <property type="term" value="P:L-leucine biosynthetic process"/>
    <property type="evidence" value="ECO:0007669"/>
    <property type="project" value="UniProtKB-UniRule"/>
</dbReference>
<evidence type="ECO:0000256" key="2">
    <source>
        <dbReference type="ARBA" id="ARBA00004689"/>
    </source>
</evidence>
<keyword evidence="12" id="KW-0012">Acyltransferase</keyword>
<dbReference type="InterPro" id="IPR036230">
    <property type="entry name" value="LeuA_allosteric_dom_sf"/>
</dbReference>
<keyword evidence="9 10" id="KW-0100">Branched-chain amino acid biosynthesis</keyword>
<sequence length="553" mass="62126">MNYKKYQKMYHPIPLEDRQWPNNEITHAPIWCSVDLRDGNQALYSPMTTEEKIEFFKFLVKLGFKEIEVGFPAASHTEFEFVRRLIDENLIPDDVTIQVLTQAREHIIKKTVEALKGAKNAIIHLYNSTSTLQREVVFRKSKEEIKQLAVDGAKLVMSLVDGQLDGNIRFEYSPESFTCTEPDYAAEVTNAVLDVFKPSETNKVIVNLPSTIEVATANVYADQIEYMCKHLNNREHLVISVHAHNDRGTGVASSELALLAGADRVEGTIFGNGERTGNTDVITVALNMFCQGIDPELHLENIDEIIEVYEKYNRLPINPRHPYAGEMAYVAFSGSHQDAIKKSMDKFGSSPSNKWANPYLTIDPTDIGRKYEPILINSQSGKGGVSYIMENKYGYTLPKPMLAEFSSLITDMSDEKKTVLTNHEIHQAFKDTYVNVAEPIKTRFYRSTEEDDCTILSATIEKGGKVTSIEGKGNGPLDALCNGLRQFLGQQFEICNYTEHALTRSSNSRAATYIEINDHNHHKTYWGAGVDANINTASIYALISAVNRMLADN</sequence>
<dbReference type="PROSITE" id="PS50991">
    <property type="entry name" value="PYR_CT"/>
    <property type="match status" value="1"/>
</dbReference>
<dbReference type="GO" id="GO:0000287">
    <property type="term" value="F:magnesium ion binding"/>
    <property type="evidence" value="ECO:0007669"/>
    <property type="project" value="UniProtKB-UniRule"/>
</dbReference>
<dbReference type="EMBL" id="JAJEQM010000010">
    <property type="protein sequence ID" value="MCC2210819.1"/>
    <property type="molecule type" value="Genomic_DNA"/>
</dbReference>
<dbReference type="SUPFAM" id="SSF110921">
    <property type="entry name" value="2-isopropylmalate synthase LeuA, allosteric (dimerisation) domain"/>
    <property type="match status" value="1"/>
</dbReference>
<dbReference type="Proteomes" id="UP001198242">
    <property type="component" value="Unassembled WGS sequence"/>
</dbReference>
<dbReference type="PANTHER" id="PTHR46911">
    <property type="match status" value="1"/>
</dbReference>
<dbReference type="InterPro" id="IPR002034">
    <property type="entry name" value="AIPM/Hcit_synth_CS"/>
</dbReference>
<evidence type="ECO:0000256" key="1">
    <source>
        <dbReference type="ARBA" id="ARBA00000064"/>
    </source>
</evidence>
<name>A0AAE3J9N2_9FIRM</name>
<dbReference type="HAMAP" id="MF_00572">
    <property type="entry name" value="LeuA_type2"/>
    <property type="match status" value="1"/>
</dbReference>
<dbReference type="Pfam" id="PF00682">
    <property type="entry name" value="HMGL-like"/>
    <property type="match status" value="1"/>
</dbReference>
<proteinExistence type="inferred from homology"/>
<evidence type="ECO:0000256" key="3">
    <source>
        <dbReference type="ARBA" id="ARBA00009767"/>
    </source>
</evidence>
<dbReference type="SMART" id="SM00917">
    <property type="entry name" value="LeuA_dimer"/>
    <property type="match status" value="1"/>
</dbReference>
<dbReference type="Gene3D" id="3.20.20.70">
    <property type="entry name" value="Aldolase class I"/>
    <property type="match status" value="1"/>
</dbReference>
<feature type="binding site" evidence="10">
    <location>
        <position position="244"/>
    </location>
    <ligand>
        <name>Mg(2+)</name>
        <dbReference type="ChEBI" id="CHEBI:18420"/>
    </ligand>
</feature>
<evidence type="ECO:0000256" key="8">
    <source>
        <dbReference type="ARBA" id="ARBA00022723"/>
    </source>
</evidence>
<evidence type="ECO:0000313" key="12">
    <source>
        <dbReference type="EMBL" id="MCC2210819.1"/>
    </source>
</evidence>
<accession>A0AAE3J9N2</accession>
<dbReference type="InterPro" id="IPR000891">
    <property type="entry name" value="PYR_CT"/>
</dbReference>
<dbReference type="AlphaFoldDB" id="A0AAE3J9N2"/>
<dbReference type="GO" id="GO:0003985">
    <property type="term" value="F:acetyl-CoA C-acetyltransferase activity"/>
    <property type="evidence" value="ECO:0007669"/>
    <property type="project" value="UniProtKB-UniRule"/>
</dbReference>
<keyword evidence="10" id="KW-0963">Cytoplasm</keyword>
<evidence type="ECO:0000256" key="6">
    <source>
        <dbReference type="ARBA" id="ARBA00022605"/>
    </source>
</evidence>
<gene>
    <name evidence="10 12" type="primary">leuA</name>
    <name evidence="12" type="ORF">LKE05_08455</name>
</gene>
<comment type="caution">
    <text evidence="12">The sequence shown here is derived from an EMBL/GenBank/DDBJ whole genome shotgun (WGS) entry which is preliminary data.</text>
</comment>
<comment type="catalytic activity">
    <reaction evidence="1 10">
        <text>3-methyl-2-oxobutanoate + acetyl-CoA + H2O = (2S)-2-isopropylmalate + CoA + H(+)</text>
        <dbReference type="Rhea" id="RHEA:21524"/>
        <dbReference type="ChEBI" id="CHEBI:1178"/>
        <dbReference type="ChEBI" id="CHEBI:11851"/>
        <dbReference type="ChEBI" id="CHEBI:15377"/>
        <dbReference type="ChEBI" id="CHEBI:15378"/>
        <dbReference type="ChEBI" id="CHEBI:57287"/>
        <dbReference type="ChEBI" id="CHEBI:57288"/>
        <dbReference type="EC" id="2.3.3.13"/>
    </reaction>
</comment>
<dbReference type="CDD" id="cd07942">
    <property type="entry name" value="DRE_TIM_LeuA"/>
    <property type="match status" value="1"/>
</dbReference>
<dbReference type="PROSITE" id="PS00815">
    <property type="entry name" value="AIPM_HOMOCIT_SYNTH_1"/>
    <property type="match status" value="1"/>
</dbReference>
<dbReference type="InterPro" id="IPR013709">
    <property type="entry name" value="2-isopropylmalate_synth_dimer"/>
</dbReference>
<dbReference type="Pfam" id="PF08502">
    <property type="entry name" value="LeuA_dimer"/>
    <property type="match status" value="1"/>
</dbReference>
<evidence type="ECO:0000259" key="11">
    <source>
        <dbReference type="PROSITE" id="PS50991"/>
    </source>
</evidence>
<comment type="similarity">
    <text evidence="3 10">Belongs to the alpha-IPM synthase/homocitrate synthase family. LeuA type 2 subfamily.</text>
</comment>
<feature type="region of interest" description="Regulatory domain" evidence="10">
    <location>
        <begin position="436"/>
        <end position="553"/>
    </location>
</feature>
<feature type="binding site" evidence="10">
    <location>
        <position position="242"/>
    </location>
    <ligand>
        <name>Mg(2+)</name>
        <dbReference type="ChEBI" id="CHEBI:18420"/>
    </ligand>
</feature>
<keyword evidence="7 10" id="KW-0808">Transferase</keyword>
<comment type="cofactor">
    <cofactor evidence="10">
        <name>Mg(2+)</name>
        <dbReference type="ChEBI" id="CHEBI:18420"/>
    </cofactor>
</comment>
<dbReference type="InterPro" id="IPR013785">
    <property type="entry name" value="Aldolase_TIM"/>
</dbReference>
<dbReference type="GO" id="GO:0003852">
    <property type="term" value="F:2-isopropylmalate synthase activity"/>
    <property type="evidence" value="ECO:0007669"/>
    <property type="project" value="UniProtKB-UniRule"/>
</dbReference>
<dbReference type="GO" id="GO:0005737">
    <property type="term" value="C:cytoplasm"/>
    <property type="evidence" value="ECO:0007669"/>
    <property type="project" value="UniProtKB-SubCell"/>
</dbReference>
<evidence type="ECO:0000313" key="13">
    <source>
        <dbReference type="Proteomes" id="UP001198242"/>
    </source>
</evidence>
<dbReference type="EC" id="2.3.3.13" evidence="4 10"/>
<dbReference type="InterPro" id="IPR054692">
    <property type="entry name" value="LeuA-like_post-cat"/>
</dbReference>
<dbReference type="SUPFAM" id="SSF51569">
    <property type="entry name" value="Aldolase"/>
    <property type="match status" value="1"/>
</dbReference>
<protein>
    <recommendedName>
        <fullName evidence="4 10">2-isopropylmalate synthase</fullName>
        <ecNumber evidence="4 10">2.3.3.13</ecNumber>
    </recommendedName>
    <alternativeName>
        <fullName evidence="10">Alpha-IPM synthase</fullName>
    </alternativeName>
    <alternativeName>
        <fullName evidence="10">Alpha-isopropylmalate synthase</fullName>
    </alternativeName>
</protein>
<feature type="binding site" evidence="10">
    <location>
        <position position="278"/>
    </location>
    <ligand>
        <name>Mg(2+)</name>
        <dbReference type="ChEBI" id="CHEBI:18420"/>
    </ligand>
</feature>
<dbReference type="RefSeq" id="WP_308456535.1">
    <property type="nucleotide sequence ID" value="NZ_JAJEQM010000010.1"/>
</dbReference>
<dbReference type="NCBIfam" id="TIGR00970">
    <property type="entry name" value="leuA_yeast"/>
    <property type="match status" value="1"/>
</dbReference>
<evidence type="ECO:0000256" key="7">
    <source>
        <dbReference type="ARBA" id="ARBA00022679"/>
    </source>
</evidence>
<keyword evidence="6 10" id="KW-0028">Amino-acid biosynthesis</keyword>
<dbReference type="NCBIfam" id="NF002991">
    <property type="entry name" value="PRK03739.1"/>
    <property type="match status" value="1"/>
</dbReference>
<feature type="binding site" evidence="10">
    <location>
        <position position="38"/>
    </location>
    <ligand>
        <name>Mg(2+)</name>
        <dbReference type="ChEBI" id="CHEBI:18420"/>
    </ligand>
</feature>
<organism evidence="12 13">
    <name type="scientific">Hominilimicola fabiformis</name>
    <dbReference type="NCBI Taxonomy" id="2885356"/>
    <lineage>
        <taxon>Bacteria</taxon>
        <taxon>Bacillati</taxon>
        <taxon>Bacillota</taxon>
        <taxon>Clostridia</taxon>
        <taxon>Eubacteriales</taxon>
        <taxon>Oscillospiraceae</taxon>
        <taxon>Hominilimicola</taxon>
    </lineage>
</organism>
<evidence type="ECO:0000256" key="4">
    <source>
        <dbReference type="ARBA" id="ARBA00012973"/>
    </source>
</evidence>
<dbReference type="InterPro" id="IPR039371">
    <property type="entry name" value="LeuA_N_DRE-TIM"/>
</dbReference>
<evidence type="ECO:0000256" key="10">
    <source>
        <dbReference type="HAMAP-Rule" id="MF_00572"/>
    </source>
</evidence>
<dbReference type="Pfam" id="PF22615">
    <property type="entry name" value="IPMS_D2"/>
    <property type="match status" value="1"/>
</dbReference>
<keyword evidence="8 10" id="KW-0479">Metal-binding</keyword>
<keyword evidence="13" id="KW-1185">Reference proteome</keyword>
<comment type="pathway">
    <text evidence="2 10">Amino-acid biosynthesis; L-leucine biosynthesis; L-leucine from 3-methyl-2-oxobutanoate: step 1/4.</text>
</comment>
<evidence type="ECO:0000256" key="9">
    <source>
        <dbReference type="ARBA" id="ARBA00023304"/>
    </source>
</evidence>
<dbReference type="SUPFAM" id="SSF89000">
    <property type="entry name" value="post-HMGL domain-like"/>
    <property type="match status" value="1"/>
</dbReference>
<comment type="subunit">
    <text evidence="10">Homodimer.</text>
</comment>
<feature type="domain" description="Pyruvate carboxyltransferase" evidence="11">
    <location>
        <begin position="29"/>
        <end position="303"/>
    </location>
</feature>
<reference evidence="12 13" key="1">
    <citation type="submission" date="2021-10" db="EMBL/GenBank/DDBJ databases">
        <title>Anaerobic single-cell dispensing facilitates the cultivation of human gut bacteria.</title>
        <authorList>
            <person name="Afrizal A."/>
        </authorList>
    </citation>
    <scope>NUCLEOTIDE SEQUENCE [LARGE SCALE GENOMIC DNA]</scope>
    <source>
        <strain evidence="12 13">CLA-AA-H232</strain>
    </source>
</reference>
<dbReference type="Gene3D" id="3.30.160.270">
    <property type="match status" value="1"/>
</dbReference>
<evidence type="ECO:0000256" key="5">
    <source>
        <dbReference type="ARBA" id="ARBA00022430"/>
    </source>
</evidence>
<dbReference type="PROSITE" id="PS00816">
    <property type="entry name" value="AIPM_HOMOCIT_SYNTH_2"/>
    <property type="match status" value="1"/>
</dbReference>